<feature type="domain" description="Protein kinase" evidence="6">
    <location>
        <begin position="1"/>
        <end position="300"/>
    </location>
</feature>
<proteinExistence type="predicted"/>
<organism evidence="7 8">
    <name type="scientific">Caenorhabditis remanei</name>
    <name type="common">Caenorhabditis vulgaris</name>
    <dbReference type="NCBI Taxonomy" id="31234"/>
    <lineage>
        <taxon>Eukaryota</taxon>
        <taxon>Metazoa</taxon>
        <taxon>Ecdysozoa</taxon>
        <taxon>Nematoda</taxon>
        <taxon>Chromadorea</taxon>
        <taxon>Rhabditida</taxon>
        <taxon>Rhabditina</taxon>
        <taxon>Rhabditomorpha</taxon>
        <taxon>Rhabditoidea</taxon>
        <taxon>Rhabditidae</taxon>
        <taxon>Peloderinae</taxon>
        <taxon>Caenorhabditis</taxon>
    </lineage>
</organism>
<keyword evidence="2" id="KW-0808">Transferase</keyword>
<dbReference type="GO" id="GO:0004674">
    <property type="term" value="F:protein serine/threonine kinase activity"/>
    <property type="evidence" value="ECO:0007669"/>
    <property type="project" value="UniProtKB-KW"/>
</dbReference>
<keyword evidence="1" id="KW-0723">Serine/threonine-protein kinase</keyword>
<keyword evidence="3" id="KW-0547">Nucleotide-binding</keyword>
<dbReference type="AlphaFoldDB" id="A0A6A5HS67"/>
<evidence type="ECO:0000259" key="6">
    <source>
        <dbReference type="PROSITE" id="PS50011"/>
    </source>
</evidence>
<comment type="caution">
    <text evidence="7">The sequence shown here is derived from an EMBL/GenBank/DDBJ whole genome shotgun (WGS) entry which is preliminary data.</text>
</comment>
<dbReference type="PROSITE" id="PS50011">
    <property type="entry name" value="PROTEIN_KINASE_DOM"/>
    <property type="match status" value="1"/>
</dbReference>
<evidence type="ECO:0000313" key="7">
    <source>
        <dbReference type="EMBL" id="KAF1769177.1"/>
    </source>
</evidence>
<dbReference type="FunFam" id="1.10.510.10:FF:000624">
    <property type="entry name" value="Mitogen-activated protein kinase"/>
    <property type="match status" value="1"/>
</dbReference>
<keyword evidence="5" id="KW-0067">ATP-binding</keyword>
<dbReference type="InterPro" id="IPR000719">
    <property type="entry name" value="Prot_kinase_dom"/>
</dbReference>
<dbReference type="Gene3D" id="1.10.510.10">
    <property type="entry name" value="Transferase(Phosphotransferase) domain 1"/>
    <property type="match status" value="1"/>
</dbReference>
<accession>A0A6A5HS67</accession>
<evidence type="ECO:0000256" key="3">
    <source>
        <dbReference type="ARBA" id="ARBA00022741"/>
    </source>
</evidence>
<dbReference type="InterPro" id="IPR050108">
    <property type="entry name" value="CDK"/>
</dbReference>
<dbReference type="EMBL" id="WUAV01000001">
    <property type="protein sequence ID" value="KAF1769177.1"/>
    <property type="molecule type" value="Genomic_DNA"/>
</dbReference>
<dbReference type="Proteomes" id="UP000483820">
    <property type="component" value="Chromosome I"/>
</dbReference>
<dbReference type="Pfam" id="PF00069">
    <property type="entry name" value="Pkinase"/>
    <property type="match status" value="1"/>
</dbReference>
<dbReference type="GO" id="GO:0005524">
    <property type="term" value="F:ATP binding"/>
    <property type="evidence" value="ECO:0007669"/>
    <property type="project" value="UniProtKB-KW"/>
</dbReference>
<dbReference type="KEGG" id="crq:GCK72_000991"/>
<dbReference type="Gene3D" id="3.30.200.20">
    <property type="entry name" value="Phosphorylase Kinase, domain 1"/>
    <property type="match status" value="1"/>
</dbReference>
<sequence>MSKQILLCDGWKMEDKVINKYRDYNEYTAKKDENEAVVYRRIEGFEEKPLDFEGISSDVSGHVNVAERINKPVDANQKYKDPYEKKYIICESYPKSNESWYKNDLDEKRIKGLMKQLFAGLEYIHSKKVVHRDIQPENLKLFANDILKIYNFTSACYSNREANDLLRDRHRGTVQYRPIELLFCKAEITTAVDMWSAGCVLAELFMKRPLFDGVSQPEVICKIFGYFGKPTTEVWNEIIKDTITRDRFDLDGVVEQGSGFEEELKKNKVPANAIDLIKNLIVYRPELRLTAAQALKHAYFKED</sequence>
<name>A0A6A5HS67_CAERE</name>
<keyword evidence="4" id="KW-0418">Kinase</keyword>
<protein>
    <recommendedName>
        <fullName evidence="6">Protein kinase domain-containing protein</fullName>
    </recommendedName>
</protein>
<dbReference type="GeneID" id="9801938"/>
<evidence type="ECO:0000256" key="1">
    <source>
        <dbReference type="ARBA" id="ARBA00022527"/>
    </source>
</evidence>
<reference evidence="7 8" key="1">
    <citation type="submission" date="2019-12" db="EMBL/GenBank/DDBJ databases">
        <title>Chromosome-level assembly of the Caenorhabditis remanei genome.</title>
        <authorList>
            <person name="Teterina A.A."/>
            <person name="Willis J.H."/>
            <person name="Phillips P.C."/>
        </authorList>
    </citation>
    <scope>NUCLEOTIDE SEQUENCE [LARGE SCALE GENOMIC DNA]</scope>
    <source>
        <strain evidence="7 8">PX506</strain>
        <tissue evidence="7">Whole organism</tissue>
    </source>
</reference>
<dbReference type="SMART" id="SM00220">
    <property type="entry name" value="S_TKc"/>
    <property type="match status" value="1"/>
</dbReference>
<dbReference type="CTD" id="9801938"/>
<dbReference type="GO" id="GO:0005634">
    <property type="term" value="C:nucleus"/>
    <property type="evidence" value="ECO:0007669"/>
    <property type="project" value="TreeGrafter"/>
</dbReference>
<evidence type="ECO:0000313" key="8">
    <source>
        <dbReference type="Proteomes" id="UP000483820"/>
    </source>
</evidence>
<dbReference type="PANTHER" id="PTHR24056">
    <property type="entry name" value="CELL DIVISION PROTEIN KINASE"/>
    <property type="match status" value="1"/>
</dbReference>
<dbReference type="SUPFAM" id="SSF56112">
    <property type="entry name" value="Protein kinase-like (PK-like)"/>
    <property type="match status" value="1"/>
</dbReference>
<evidence type="ECO:0000256" key="2">
    <source>
        <dbReference type="ARBA" id="ARBA00022679"/>
    </source>
</evidence>
<dbReference type="RefSeq" id="XP_003111454.2">
    <property type="nucleotide sequence ID" value="XM_003111406.2"/>
</dbReference>
<gene>
    <name evidence="7" type="ORF">GCK72_000991</name>
</gene>
<evidence type="ECO:0000256" key="4">
    <source>
        <dbReference type="ARBA" id="ARBA00022777"/>
    </source>
</evidence>
<evidence type="ECO:0000256" key="5">
    <source>
        <dbReference type="ARBA" id="ARBA00022840"/>
    </source>
</evidence>
<dbReference type="InterPro" id="IPR011009">
    <property type="entry name" value="Kinase-like_dom_sf"/>
</dbReference>